<dbReference type="EMBL" id="MN740447">
    <property type="protein sequence ID" value="QHU26993.1"/>
    <property type="molecule type" value="Genomic_DNA"/>
</dbReference>
<evidence type="ECO:0000256" key="1">
    <source>
        <dbReference type="ARBA" id="ARBA00009405"/>
    </source>
</evidence>
<dbReference type="Pfam" id="PF00682">
    <property type="entry name" value="HMGL-like"/>
    <property type="match status" value="1"/>
</dbReference>
<dbReference type="GO" id="GO:0004419">
    <property type="term" value="F:hydroxymethylglutaryl-CoA lyase activity"/>
    <property type="evidence" value="ECO:0007669"/>
    <property type="project" value="TreeGrafter"/>
</dbReference>
<reference evidence="5" key="1">
    <citation type="journal article" date="2020" name="Nature">
        <title>Giant virus diversity and host interactions through global metagenomics.</title>
        <authorList>
            <person name="Schulz F."/>
            <person name="Roux S."/>
            <person name="Paez-Espino D."/>
            <person name="Jungbluth S."/>
            <person name="Walsh D.A."/>
            <person name="Denef V.J."/>
            <person name="McMahon K.D."/>
            <person name="Konstantinidis K.T."/>
            <person name="Eloe-Fadrosh E.A."/>
            <person name="Kyrpides N.C."/>
            <person name="Woyke T."/>
        </authorList>
    </citation>
    <scope>NUCLEOTIDE SEQUENCE</scope>
    <source>
        <strain evidence="5">GVMAG-M-3300027759-42</strain>
    </source>
</reference>
<dbReference type="PANTHER" id="PTHR42738:SF7">
    <property type="entry name" value="HYDROXYMETHYLGLUTARYL-COA LYASE"/>
    <property type="match status" value="1"/>
</dbReference>
<keyword evidence="2" id="KW-0479">Metal-binding</keyword>
<protein>
    <recommendedName>
        <fullName evidence="4">Pyruvate carboxyltransferase domain-containing protein</fullName>
    </recommendedName>
</protein>
<organism evidence="5">
    <name type="scientific">viral metagenome</name>
    <dbReference type="NCBI Taxonomy" id="1070528"/>
    <lineage>
        <taxon>unclassified sequences</taxon>
        <taxon>metagenomes</taxon>
        <taxon>organismal metagenomes</taxon>
    </lineage>
</organism>
<dbReference type="SUPFAM" id="SSF51569">
    <property type="entry name" value="Aldolase"/>
    <property type="match status" value="1"/>
</dbReference>
<evidence type="ECO:0000259" key="4">
    <source>
        <dbReference type="Pfam" id="PF00682"/>
    </source>
</evidence>
<dbReference type="PANTHER" id="PTHR42738">
    <property type="entry name" value="HYDROXYMETHYLGLUTARYL-COA LYASE"/>
    <property type="match status" value="1"/>
</dbReference>
<evidence type="ECO:0000256" key="3">
    <source>
        <dbReference type="ARBA" id="ARBA00023239"/>
    </source>
</evidence>
<accession>A0A6C0L8S9</accession>
<dbReference type="InterPro" id="IPR000891">
    <property type="entry name" value="PYR_CT"/>
</dbReference>
<evidence type="ECO:0000313" key="5">
    <source>
        <dbReference type="EMBL" id="QHU26993.1"/>
    </source>
</evidence>
<dbReference type="GO" id="GO:0006552">
    <property type="term" value="P:L-leucine catabolic process"/>
    <property type="evidence" value="ECO:0007669"/>
    <property type="project" value="TreeGrafter"/>
</dbReference>
<dbReference type="InterPro" id="IPR013785">
    <property type="entry name" value="Aldolase_TIM"/>
</dbReference>
<evidence type="ECO:0000256" key="2">
    <source>
        <dbReference type="ARBA" id="ARBA00022723"/>
    </source>
</evidence>
<name>A0A6C0L8S9_9ZZZZ</name>
<dbReference type="Gene3D" id="3.20.20.70">
    <property type="entry name" value="Aldolase class I"/>
    <property type="match status" value="1"/>
</dbReference>
<sequence length="310" mass="36470">MKSATQILKNILACPKKATIYKIINPILFDVSLRDGIQNASKYWYTTNNKKEIFKNIIHAFNPPKIEVGSLVNPKLLPIMNDTIELHTYASKNINTDVYVLIPSMKKLFYAFENNIKNFSFITSVSEQFQIRNAKCSIQETKNDFELIFTRWFRQPHIYKTKLYISCFNYCPIVGKIDNDFVLKEILHYHEKYDFNELCLSDTMGKINIEDFEYIVDNCLYFGIPPSKLSFHFHVLPENMENLEKIIYYCFYKKLNKFDVSMLESGGCSVTMTPEKLHPNLTYDVFYGIIDKYIKRFIALEELYGLERVV</sequence>
<dbReference type="GO" id="GO:0046872">
    <property type="term" value="F:metal ion binding"/>
    <property type="evidence" value="ECO:0007669"/>
    <property type="project" value="UniProtKB-KW"/>
</dbReference>
<dbReference type="AlphaFoldDB" id="A0A6C0L8S9"/>
<keyword evidence="3" id="KW-0456">Lyase</keyword>
<comment type="similarity">
    <text evidence="1">Belongs to the HMG-CoA lyase family.</text>
</comment>
<feature type="domain" description="Pyruvate carboxyltransferase" evidence="4">
    <location>
        <begin position="26"/>
        <end position="234"/>
    </location>
</feature>
<dbReference type="GO" id="GO:0046951">
    <property type="term" value="P:ketone body biosynthetic process"/>
    <property type="evidence" value="ECO:0007669"/>
    <property type="project" value="TreeGrafter"/>
</dbReference>
<proteinExistence type="inferred from homology"/>
<dbReference type="InterPro" id="IPR043594">
    <property type="entry name" value="HMGL"/>
</dbReference>